<proteinExistence type="predicted"/>
<keyword evidence="2" id="KW-1185">Reference proteome</keyword>
<evidence type="ECO:0000313" key="1">
    <source>
        <dbReference type="EMBL" id="BEP28177.1"/>
    </source>
</evidence>
<dbReference type="InterPro" id="IPR029039">
    <property type="entry name" value="Flavoprotein-like_sf"/>
</dbReference>
<dbReference type="AlphaFoldDB" id="A0AAU9E6A9"/>
<organism evidence="1 2">
    <name type="scientific">Helicovermis profundi</name>
    <dbReference type="NCBI Taxonomy" id="3065157"/>
    <lineage>
        <taxon>Bacteria</taxon>
        <taxon>Bacillati</taxon>
        <taxon>Bacillota</taxon>
        <taxon>Clostridia</taxon>
        <taxon>Helicovermis</taxon>
    </lineage>
</organism>
<gene>
    <name evidence="1" type="ORF">HLPR_05080</name>
</gene>
<dbReference type="PANTHER" id="PTHR39201">
    <property type="entry name" value="EXPORTED PROTEIN-RELATED"/>
    <property type="match status" value="1"/>
</dbReference>
<dbReference type="RefSeq" id="WP_338536510.1">
    <property type="nucleotide sequence ID" value="NZ_AP028654.1"/>
</dbReference>
<evidence type="ECO:0000313" key="2">
    <source>
        <dbReference type="Proteomes" id="UP001321786"/>
    </source>
</evidence>
<dbReference type="KEGG" id="hprf:HLPR_05080"/>
<name>A0AAU9E6A9_9FIRM</name>
<dbReference type="Gene3D" id="3.40.50.360">
    <property type="match status" value="1"/>
</dbReference>
<sequence length="140" mass="15866">MNYKVVYFTRTGSCKRVADKISKELNCDKVELCDDKNWKGFIGFFKAGYYTSKNKNVKIELKGNIEDKDNIIVVSPLWAGSLPPATRLFLEDRKLEEIDLVLVSGGSFIKNKPNCKSISEITNKLKNEDKVVSELVSKLI</sequence>
<reference evidence="1 2" key="1">
    <citation type="submission" date="2023-08" db="EMBL/GenBank/DDBJ databases">
        <title>Helicovermis profunda gen. nov., sp. nov., a novel mesophilic, fermentative bacterium within the Bacillota from a deep-sea hydrothermal vent chimney.</title>
        <authorList>
            <person name="Miyazaki U."/>
            <person name="Mizutani D."/>
            <person name="Hashimoto Y."/>
            <person name="Tame A."/>
            <person name="Sawayama S."/>
            <person name="Miyazaki J."/>
            <person name="Takai K."/>
            <person name="Nakagawa S."/>
        </authorList>
    </citation>
    <scope>NUCLEOTIDE SEQUENCE [LARGE SCALE GENOMIC DNA]</scope>
    <source>
        <strain evidence="1 2">S502</strain>
    </source>
</reference>
<dbReference type="Proteomes" id="UP001321786">
    <property type="component" value="Chromosome"/>
</dbReference>
<dbReference type="SUPFAM" id="SSF52218">
    <property type="entry name" value="Flavoproteins"/>
    <property type="match status" value="1"/>
</dbReference>
<dbReference type="PANTHER" id="PTHR39201:SF1">
    <property type="entry name" value="FLAVODOXIN-LIKE DOMAIN-CONTAINING PROTEIN"/>
    <property type="match status" value="1"/>
</dbReference>
<accession>A0AAU9E6A9</accession>
<dbReference type="EMBL" id="AP028654">
    <property type="protein sequence ID" value="BEP28177.1"/>
    <property type="molecule type" value="Genomic_DNA"/>
</dbReference>
<protein>
    <recommendedName>
        <fullName evidence="3">Flavodoxin-like domain-containing protein</fullName>
    </recommendedName>
</protein>
<evidence type="ECO:0008006" key="3">
    <source>
        <dbReference type="Google" id="ProtNLM"/>
    </source>
</evidence>